<protein>
    <submittedName>
        <fullName evidence="1">Uncharacterized protein</fullName>
    </submittedName>
</protein>
<evidence type="ECO:0000313" key="1">
    <source>
        <dbReference type="EMBL" id="EMS58656.1"/>
    </source>
</evidence>
<accession>M7ZG96</accession>
<name>M7ZG96_TRIUA</name>
<sequence length="112" mass="12150">MAAAALARSRSFLWLPPPGWDAAALARSRSFLWLPPGWDLCVGSVLTRRNPVKMSSWCSSSCTGAHVDSEAALGRICPQSLGRCLRVPPGRSARTGTRLVRRCEEAAKLVCR</sequence>
<dbReference type="EMBL" id="KD130188">
    <property type="protein sequence ID" value="EMS58656.1"/>
    <property type="molecule type" value="Genomic_DNA"/>
</dbReference>
<organism evidence="1">
    <name type="scientific">Triticum urartu</name>
    <name type="common">Red wild einkorn</name>
    <name type="synonym">Crithodium urartu</name>
    <dbReference type="NCBI Taxonomy" id="4572"/>
    <lineage>
        <taxon>Eukaryota</taxon>
        <taxon>Viridiplantae</taxon>
        <taxon>Streptophyta</taxon>
        <taxon>Embryophyta</taxon>
        <taxon>Tracheophyta</taxon>
        <taxon>Spermatophyta</taxon>
        <taxon>Magnoliopsida</taxon>
        <taxon>Liliopsida</taxon>
        <taxon>Poales</taxon>
        <taxon>Poaceae</taxon>
        <taxon>BOP clade</taxon>
        <taxon>Pooideae</taxon>
        <taxon>Triticodae</taxon>
        <taxon>Triticeae</taxon>
        <taxon>Triticinae</taxon>
        <taxon>Triticum</taxon>
    </lineage>
</organism>
<proteinExistence type="predicted"/>
<reference evidence="1" key="1">
    <citation type="journal article" date="2013" name="Nature">
        <title>Draft genome of the wheat A-genome progenitor Triticum urartu.</title>
        <authorList>
            <person name="Ling H.Q."/>
            <person name="Zhao S."/>
            <person name="Liu D."/>
            <person name="Wang J."/>
            <person name="Sun H."/>
            <person name="Zhang C."/>
            <person name="Fan H."/>
            <person name="Li D."/>
            <person name="Dong L."/>
            <person name="Tao Y."/>
            <person name="Gao C."/>
            <person name="Wu H."/>
            <person name="Li Y."/>
            <person name="Cui Y."/>
            <person name="Guo X."/>
            <person name="Zheng S."/>
            <person name="Wang B."/>
            <person name="Yu K."/>
            <person name="Liang Q."/>
            <person name="Yang W."/>
            <person name="Lou X."/>
            <person name="Chen J."/>
            <person name="Feng M."/>
            <person name="Jian J."/>
            <person name="Zhang X."/>
            <person name="Luo G."/>
            <person name="Jiang Y."/>
            <person name="Liu J."/>
            <person name="Wang Z."/>
            <person name="Sha Y."/>
            <person name="Zhang B."/>
            <person name="Wu H."/>
            <person name="Tang D."/>
            <person name="Shen Q."/>
            <person name="Xue P."/>
            <person name="Zou S."/>
            <person name="Wang X."/>
            <person name="Liu X."/>
            <person name="Wang F."/>
            <person name="Yang Y."/>
            <person name="An X."/>
            <person name="Dong Z."/>
            <person name="Zhang K."/>
            <person name="Zhang X."/>
            <person name="Luo M.C."/>
            <person name="Dvorak J."/>
            <person name="Tong Y."/>
            <person name="Wang J."/>
            <person name="Yang H."/>
            <person name="Li Z."/>
            <person name="Wang D."/>
            <person name="Zhang A."/>
            <person name="Wang J."/>
        </authorList>
    </citation>
    <scope>NUCLEOTIDE SEQUENCE</scope>
</reference>
<gene>
    <name evidence="1" type="ORF">TRIUR3_22300</name>
</gene>
<dbReference type="AlphaFoldDB" id="M7ZG96"/>